<sequence length="189" mass="19965">MPLGASSPTAGTAERVQFSAGEGPCTTSRAAGQPVLAAEEDLRRRWPRFAEQFLSRSPYRGVIALPLGPAPWGSGALDLYLTDGSAVAEVDVFTATAVGELVSAQLSDATIWSTWSPGDAPGWLRGPAARQRSRVWEALGRVCLDLDIPTEEALAVLRADAAARDRTVDEVAAELLAGDRAPADLAVRR</sequence>
<evidence type="ECO:0000313" key="1">
    <source>
        <dbReference type="EMBL" id="NEK86527.1"/>
    </source>
</evidence>
<accession>A0A6L9W369</accession>
<gene>
    <name evidence="1" type="ORF">GCU60_12300</name>
</gene>
<dbReference type="AlphaFoldDB" id="A0A6L9W369"/>
<dbReference type="Proteomes" id="UP000479241">
    <property type="component" value="Unassembled WGS sequence"/>
</dbReference>
<name>A0A6L9W369_9ACTN</name>
<protein>
    <submittedName>
        <fullName evidence="1">GAF domain-containing protein</fullName>
    </submittedName>
</protein>
<organism evidence="1 2">
    <name type="scientific">Blastococcus saxobsidens</name>
    <dbReference type="NCBI Taxonomy" id="138336"/>
    <lineage>
        <taxon>Bacteria</taxon>
        <taxon>Bacillati</taxon>
        <taxon>Actinomycetota</taxon>
        <taxon>Actinomycetes</taxon>
        <taxon>Geodermatophilales</taxon>
        <taxon>Geodermatophilaceae</taxon>
        <taxon>Blastococcus</taxon>
    </lineage>
</organism>
<proteinExistence type="predicted"/>
<evidence type="ECO:0000313" key="2">
    <source>
        <dbReference type="Proteomes" id="UP000479241"/>
    </source>
</evidence>
<dbReference type="EMBL" id="JAAGWG010000016">
    <property type="protein sequence ID" value="NEK86527.1"/>
    <property type="molecule type" value="Genomic_DNA"/>
</dbReference>
<reference evidence="1 2" key="1">
    <citation type="submission" date="2019-12" db="EMBL/GenBank/DDBJ databases">
        <title>the WGS of Blastococcus saxobsidens 67B17.</title>
        <authorList>
            <person name="Jiang Z."/>
        </authorList>
    </citation>
    <scope>NUCLEOTIDE SEQUENCE [LARGE SCALE GENOMIC DNA]</scope>
    <source>
        <strain evidence="1 2">67B17</strain>
    </source>
</reference>
<comment type="caution">
    <text evidence="1">The sequence shown here is derived from an EMBL/GenBank/DDBJ whole genome shotgun (WGS) entry which is preliminary data.</text>
</comment>